<dbReference type="NCBIfam" id="TIGR02574">
    <property type="entry name" value="stabl_TIGR02574"/>
    <property type="match status" value="1"/>
</dbReference>
<dbReference type="Pfam" id="PF09720">
    <property type="entry name" value="Unstab_antitox"/>
    <property type="match status" value="1"/>
</dbReference>
<reference evidence="1" key="1">
    <citation type="submission" date="2019-02" db="EMBL/GenBank/DDBJ databases">
        <authorList>
            <person name="Gruber-Vodicka R. H."/>
            <person name="Seah K. B. B."/>
        </authorList>
    </citation>
    <scope>NUCLEOTIDE SEQUENCE</scope>
    <source>
        <strain evidence="1">BECK_BZ131</strain>
    </source>
</reference>
<sequence length="80" mass="9285">MTIAAVDEILSSALRQPEMERARIATLLIASLDVPIDRENDSAWEQEIDKRLHEIDTGTVTCIPWEKVRERLYQNAHVRR</sequence>
<gene>
    <name evidence="1" type="ORF">BECKFW1821C_GA0114237_11292</name>
</gene>
<protein>
    <submittedName>
        <fullName evidence="1">Putative addiction module component, TIGR02574 family</fullName>
    </submittedName>
</protein>
<organism evidence="1">
    <name type="scientific">Candidatus Kentrum sp. FW</name>
    <dbReference type="NCBI Taxonomy" id="2126338"/>
    <lineage>
        <taxon>Bacteria</taxon>
        <taxon>Pseudomonadati</taxon>
        <taxon>Pseudomonadota</taxon>
        <taxon>Gammaproteobacteria</taxon>
        <taxon>Candidatus Kentrum</taxon>
    </lineage>
</organism>
<evidence type="ECO:0000313" key="1">
    <source>
        <dbReference type="EMBL" id="VFJ77556.1"/>
    </source>
</evidence>
<accession>A0A450U360</accession>
<name>A0A450U360_9GAMM</name>
<proteinExistence type="predicted"/>
<dbReference type="AlphaFoldDB" id="A0A450U360"/>
<dbReference type="EMBL" id="CAADFE010000129">
    <property type="protein sequence ID" value="VFJ77556.1"/>
    <property type="molecule type" value="Genomic_DNA"/>
</dbReference>
<dbReference type="InterPro" id="IPR013406">
    <property type="entry name" value="CHP02574_addiction_mod"/>
</dbReference>